<name>A0ABW3HZA6_9FLAO</name>
<comment type="caution">
    <text evidence="1">The sequence shown here is derived from an EMBL/GenBank/DDBJ whole genome shotgun (WGS) entry which is preliminary data.</text>
</comment>
<proteinExistence type="predicted"/>
<keyword evidence="2" id="KW-1185">Reference proteome</keyword>
<reference evidence="2" key="1">
    <citation type="journal article" date="2019" name="Int. J. Syst. Evol. Microbiol.">
        <title>The Global Catalogue of Microorganisms (GCM) 10K type strain sequencing project: providing services to taxonomists for standard genome sequencing and annotation.</title>
        <authorList>
            <consortium name="The Broad Institute Genomics Platform"/>
            <consortium name="The Broad Institute Genome Sequencing Center for Infectious Disease"/>
            <person name="Wu L."/>
            <person name="Ma J."/>
        </authorList>
    </citation>
    <scope>NUCLEOTIDE SEQUENCE [LARGE SCALE GENOMIC DNA]</scope>
    <source>
        <strain evidence="2">CCUG 62114</strain>
    </source>
</reference>
<dbReference type="EMBL" id="JBHTJM010000002">
    <property type="protein sequence ID" value="MFD0962843.1"/>
    <property type="molecule type" value="Genomic_DNA"/>
</dbReference>
<dbReference type="Proteomes" id="UP001596997">
    <property type="component" value="Unassembled WGS sequence"/>
</dbReference>
<sequence length="217" mass="24526">MRNYLKVLFFLVVVFVISTGFTAKNELKASKTINPFPTENLNLYYTVLNKNEILNEEVEETFSLFLGKSFIGFKEAVGFKESQGRYHIVNEFGYMGKYQFGKSTLKTIGVYNTHSFRNDPLLQEKAFEANLARNKWVLRRDIKRFVGKRIGGVVVTESGILAAAHLGGPGSVKNFLRSYGSNVFADAYGSSVRYYMKKFAGYDTSSVPELKNSKVNL</sequence>
<evidence type="ECO:0000313" key="1">
    <source>
        <dbReference type="EMBL" id="MFD0962843.1"/>
    </source>
</evidence>
<accession>A0ABW3HZA6</accession>
<protein>
    <recommendedName>
        <fullName evidence="3">Peptidoglycan-binding protein LysM</fullName>
    </recommendedName>
</protein>
<dbReference type="SUPFAM" id="SSF53955">
    <property type="entry name" value="Lysozyme-like"/>
    <property type="match status" value="1"/>
</dbReference>
<evidence type="ECO:0008006" key="3">
    <source>
        <dbReference type="Google" id="ProtNLM"/>
    </source>
</evidence>
<organism evidence="1 2">
    <name type="scientific">Pseudofulvibacter geojedonensis</name>
    <dbReference type="NCBI Taxonomy" id="1123758"/>
    <lineage>
        <taxon>Bacteria</taxon>
        <taxon>Pseudomonadati</taxon>
        <taxon>Bacteroidota</taxon>
        <taxon>Flavobacteriia</taxon>
        <taxon>Flavobacteriales</taxon>
        <taxon>Flavobacteriaceae</taxon>
        <taxon>Pseudofulvibacter</taxon>
    </lineage>
</organism>
<evidence type="ECO:0000313" key="2">
    <source>
        <dbReference type="Proteomes" id="UP001596997"/>
    </source>
</evidence>
<dbReference type="InterPro" id="IPR023346">
    <property type="entry name" value="Lysozyme-like_dom_sf"/>
</dbReference>
<dbReference type="RefSeq" id="WP_377712917.1">
    <property type="nucleotide sequence ID" value="NZ_JBHTJM010000002.1"/>
</dbReference>
<gene>
    <name evidence="1" type="ORF">ACFQ1O_02350</name>
</gene>